<accession>A0A4R6LZA1</accession>
<dbReference type="SMART" id="SM00813">
    <property type="entry name" value="Alpha-L-AF_C"/>
    <property type="match status" value="1"/>
</dbReference>
<comment type="subunit">
    <text evidence="4">Homohexamer; trimer of dimers.</text>
</comment>
<evidence type="ECO:0000256" key="1">
    <source>
        <dbReference type="ARBA" id="ARBA00001462"/>
    </source>
</evidence>
<reference evidence="10 11" key="1">
    <citation type="submission" date="2019-03" db="EMBL/GenBank/DDBJ databases">
        <title>Subsurface microbial communities from deep shales in Ohio and West Virginia, USA.</title>
        <authorList>
            <person name="Wrighton K."/>
        </authorList>
    </citation>
    <scope>NUCLEOTIDE SEQUENCE [LARGE SCALE GENOMIC DNA]</scope>
    <source>
        <strain evidence="10 11">MA284_T2</strain>
    </source>
</reference>
<feature type="domain" description="Alpha-L-arabinofuranosidase C-terminal" evidence="9">
    <location>
        <begin position="298"/>
        <end position="483"/>
    </location>
</feature>
<dbReference type="EC" id="3.2.1.55" evidence="5"/>
<comment type="similarity">
    <text evidence="3">Belongs to the glycosyl hydrolase 51 family.</text>
</comment>
<dbReference type="Proteomes" id="UP000295064">
    <property type="component" value="Unassembled WGS sequence"/>
</dbReference>
<evidence type="ECO:0000313" key="10">
    <source>
        <dbReference type="EMBL" id="TDO94124.1"/>
    </source>
</evidence>
<dbReference type="Gene3D" id="3.20.20.80">
    <property type="entry name" value="Glycosidases"/>
    <property type="match status" value="1"/>
</dbReference>
<evidence type="ECO:0000259" key="9">
    <source>
        <dbReference type="SMART" id="SM00813"/>
    </source>
</evidence>
<proteinExistence type="inferred from homology"/>
<dbReference type="SUPFAM" id="SSF51011">
    <property type="entry name" value="Glycosyl hydrolase domain"/>
    <property type="match status" value="1"/>
</dbReference>
<evidence type="ECO:0000313" key="11">
    <source>
        <dbReference type="Proteomes" id="UP000295064"/>
    </source>
</evidence>
<keyword evidence="6" id="KW-0378">Hydrolase</keyword>
<comment type="caution">
    <text evidence="10">The sequence shown here is derived from an EMBL/GenBank/DDBJ whole genome shotgun (WGS) entry which is preliminary data.</text>
</comment>
<dbReference type="OrthoDB" id="9758333at2"/>
<name>A0A4R6LZA1_9FIRM</name>
<keyword evidence="8" id="KW-0326">Glycosidase</keyword>
<dbReference type="InterPro" id="IPR010720">
    <property type="entry name" value="Alpha-L-AF_C"/>
</dbReference>
<evidence type="ECO:0000256" key="5">
    <source>
        <dbReference type="ARBA" id="ARBA00012670"/>
    </source>
</evidence>
<dbReference type="GO" id="GO:0046373">
    <property type="term" value="P:L-arabinose metabolic process"/>
    <property type="evidence" value="ECO:0007669"/>
    <property type="project" value="InterPro"/>
</dbReference>
<organism evidence="10 11">
    <name type="scientific">Halanaerobium saccharolyticum</name>
    <dbReference type="NCBI Taxonomy" id="43595"/>
    <lineage>
        <taxon>Bacteria</taxon>
        <taxon>Bacillati</taxon>
        <taxon>Bacillota</taxon>
        <taxon>Clostridia</taxon>
        <taxon>Halanaerobiales</taxon>
        <taxon>Halanaerobiaceae</taxon>
        <taxon>Halanaerobium</taxon>
    </lineage>
</organism>
<evidence type="ECO:0000256" key="4">
    <source>
        <dbReference type="ARBA" id="ARBA00011165"/>
    </source>
</evidence>
<evidence type="ECO:0000256" key="3">
    <source>
        <dbReference type="ARBA" id="ARBA00007186"/>
    </source>
</evidence>
<evidence type="ECO:0000256" key="6">
    <source>
        <dbReference type="ARBA" id="ARBA00022801"/>
    </source>
</evidence>
<dbReference type="InterPro" id="IPR017853">
    <property type="entry name" value="GH"/>
</dbReference>
<dbReference type="EMBL" id="SNWX01000004">
    <property type="protein sequence ID" value="TDO94124.1"/>
    <property type="molecule type" value="Genomic_DNA"/>
</dbReference>
<dbReference type="GO" id="GO:0000272">
    <property type="term" value="P:polysaccharide catabolic process"/>
    <property type="evidence" value="ECO:0007669"/>
    <property type="project" value="TreeGrafter"/>
</dbReference>
<dbReference type="PANTHER" id="PTHR43576:SF3">
    <property type="entry name" value="ALPHA-L-ARABINOFURANOSIDASE C"/>
    <property type="match status" value="1"/>
</dbReference>
<dbReference type="PANTHER" id="PTHR43576">
    <property type="entry name" value="ALPHA-L-ARABINOFURANOSIDASE C-RELATED"/>
    <property type="match status" value="1"/>
</dbReference>
<dbReference type="InterPro" id="IPR013780">
    <property type="entry name" value="Glyco_hydro_b"/>
</dbReference>
<comment type="catalytic activity">
    <reaction evidence="1">
        <text>Hydrolysis of terminal non-reducing alpha-L-arabinofuranoside residues in alpha-L-arabinosides.</text>
        <dbReference type="EC" id="3.2.1.55"/>
    </reaction>
</comment>
<evidence type="ECO:0000256" key="8">
    <source>
        <dbReference type="ARBA" id="ARBA00023295"/>
    </source>
</evidence>
<keyword evidence="7" id="KW-0119">Carbohydrate metabolism</keyword>
<evidence type="ECO:0000256" key="7">
    <source>
        <dbReference type="ARBA" id="ARBA00023277"/>
    </source>
</evidence>
<sequence>MIKIKLDIDNQIGKVDKNIFGSFLEHIRDAVYGGVYNTDSNKTDADNFRTDVIEAVNDLSISNVRWPGGNFVSGYHWYDGIGPKENRPQKKELAWNDIESNQFGTDEFMKWCEKADVEPHICVNMGNGTMEEAQNWVEYCNSNDDSYYAALRNKYGRNEPYNVKYWGLGNEIWGEWQIGHKSAEDYTKEAVEYAKVMKRVDPSIELIACGAGFDWNITVLDKLIKDVDYLSIHMYVGNEKYAIGDHQGVIKNEVNDYYNYMSTGELIEKNIQAAKSQIKAVGNKYRLSQDELPKLCIDEWAALHWWGDEEGYQNYEDALVTAMFFNSFINNADFVKMANNLSLFINVQTIFTKENDILLQTVYYPMQLYANYRGNKAVQLNIVDVDNYKHDGREIPYLNCSATVDEEEKKIYLNVVNLNLEKSYSVQIINQNLEINKEVIVREILADDVKAENTFDNKNRVTLEQRVMTISSNNFEFNFAPHSITSLEIKY</sequence>
<dbReference type="SUPFAM" id="SSF51445">
    <property type="entry name" value="(Trans)glycosidases"/>
    <property type="match status" value="1"/>
</dbReference>
<dbReference type="InterPro" id="IPR055235">
    <property type="entry name" value="ASD1_cat"/>
</dbReference>
<dbReference type="GO" id="GO:0046556">
    <property type="term" value="F:alpha-L-arabinofuranosidase activity"/>
    <property type="evidence" value="ECO:0007669"/>
    <property type="project" value="UniProtKB-EC"/>
</dbReference>
<dbReference type="Gene3D" id="2.60.40.1180">
    <property type="entry name" value="Golgi alpha-mannosidase II"/>
    <property type="match status" value="1"/>
</dbReference>
<protein>
    <recommendedName>
        <fullName evidence="5">non-reducing end alpha-L-arabinofuranosidase</fullName>
        <ecNumber evidence="5">3.2.1.55</ecNumber>
    </recommendedName>
</protein>
<comment type="pathway">
    <text evidence="2">Glycan metabolism.</text>
</comment>
<dbReference type="RefSeq" id="WP_133514244.1">
    <property type="nucleotide sequence ID" value="NZ_SNWX01000004.1"/>
</dbReference>
<evidence type="ECO:0000256" key="2">
    <source>
        <dbReference type="ARBA" id="ARBA00004881"/>
    </source>
</evidence>
<gene>
    <name evidence="10" type="ORF">DFR79_10489</name>
</gene>
<dbReference type="Pfam" id="PF22848">
    <property type="entry name" value="ASD1_dom"/>
    <property type="match status" value="1"/>
</dbReference>
<dbReference type="AlphaFoldDB" id="A0A4R6LZA1"/>
<dbReference type="Pfam" id="PF06964">
    <property type="entry name" value="Alpha-L-AF_C"/>
    <property type="match status" value="1"/>
</dbReference>